<evidence type="ECO:0000313" key="9">
    <source>
        <dbReference type="Proteomes" id="UP000220034"/>
    </source>
</evidence>
<reference evidence="9" key="1">
    <citation type="submission" date="2017-09" db="EMBL/GenBank/DDBJ databases">
        <authorList>
            <person name="Varghese N."/>
            <person name="Submissions S."/>
        </authorList>
    </citation>
    <scope>NUCLEOTIDE SEQUENCE [LARGE SCALE GENOMIC DNA]</scope>
    <source>
        <strain evidence="9">C7</strain>
    </source>
</reference>
<dbReference type="EMBL" id="OCTN01000001">
    <property type="protein sequence ID" value="SOH92391.1"/>
    <property type="molecule type" value="Genomic_DNA"/>
</dbReference>
<evidence type="ECO:0008006" key="10">
    <source>
        <dbReference type="Google" id="ProtNLM"/>
    </source>
</evidence>
<feature type="transmembrane region" description="Helical" evidence="7">
    <location>
        <begin position="255"/>
        <end position="275"/>
    </location>
</feature>
<feature type="transmembrane region" description="Helical" evidence="7">
    <location>
        <begin position="223"/>
        <end position="243"/>
    </location>
</feature>
<protein>
    <recommendedName>
        <fullName evidence="10">Malonate transporter</fullName>
    </recommendedName>
</protein>
<feature type="transmembrane region" description="Helical" evidence="7">
    <location>
        <begin position="127"/>
        <end position="146"/>
    </location>
</feature>
<keyword evidence="5 7" id="KW-1133">Transmembrane helix</keyword>
<keyword evidence="3" id="KW-1003">Cell membrane</keyword>
<feature type="transmembrane region" description="Helical" evidence="7">
    <location>
        <begin position="190"/>
        <end position="211"/>
    </location>
</feature>
<feature type="transmembrane region" description="Helical" evidence="7">
    <location>
        <begin position="96"/>
        <end position="115"/>
    </location>
</feature>
<organism evidence="8 9">
    <name type="scientific">Pontivivens marinum</name>
    <dbReference type="NCBI Taxonomy" id="1690039"/>
    <lineage>
        <taxon>Bacteria</taxon>
        <taxon>Pseudomonadati</taxon>
        <taxon>Pseudomonadota</taxon>
        <taxon>Alphaproteobacteria</taxon>
        <taxon>Rhodobacterales</taxon>
        <taxon>Paracoccaceae</taxon>
        <taxon>Pontivivens</taxon>
    </lineage>
</organism>
<evidence type="ECO:0000256" key="5">
    <source>
        <dbReference type="ARBA" id="ARBA00022989"/>
    </source>
</evidence>
<evidence type="ECO:0000256" key="3">
    <source>
        <dbReference type="ARBA" id="ARBA00022475"/>
    </source>
</evidence>
<dbReference type="GO" id="GO:0016020">
    <property type="term" value="C:membrane"/>
    <property type="evidence" value="ECO:0007669"/>
    <property type="project" value="UniProtKB-SubCell"/>
</dbReference>
<evidence type="ECO:0000256" key="2">
    <source>
        <dbReference type="ARBA" id="ARBA00022448"/>
    </source>
</evidence>
<evidence type="ECO:0000256" key="1">
    <source>
        <dbReference type="ARBA" id="ARBA00004141"/>
    </source>
</evidence>
<feature type="transmembrane region" description="Helical" evidence="7">
    <location>
        <begin position="39"/>
        <end position="60"/>
    </location>
</feature>
<dbReference type="PANTHER" id="PTHR36838">
    <property type="entry name" value="AUXIN EFFLUX CARRIER FAMILY PROTEIN"/>
    <property type="match status" value="1"/>
</dbReference>
<dbReference type="GO" id="GO:0055085">
    <property type="term" value="P:transmembrane transport"/>
    <property type="evidence" value="ECO:0007669"/>
    <property type="project" value="InterPro"/>
</dbReference>
<gene>
    <name evidence="8" type="ORF">SAMN06273572_101236</name>
</gene>
<dbReference type="RefSeq" id="WP_180955848.1">
    <property type="nucleotide sequence ID" value="NZ_OCTN01000001.1"/>
</dbReference>
<dbReference type="Pfam" id="PF03547">
    <property type="entry name" value="Mem_trans"/>
    <property type="match status" value="2"/>
</dbReference>
<dbReference type="AlphaFoldDB" id="A0A2C9CLL4"/>
<dbReference type="Proteomes" id="UP000220034">
    <property type="component" value="Unassembled WGS sequence"/>
</dbReference>
<keyword evidence="9" id="KW-1185">Reference proteome</keyword>
<evidence type="ECO:0000256" key="4">
    <source>
        <dbReference type="ARBA" id="ARBA00022692"/>
    </source>
</evidence>
<dbReference type="PANTHER" id="PTHR36838:SF3">
    <property type="entry name" value="TRANSPORTER AUXIN EFFLUX CARRIER EC FAMILY"/>
    <property type="match status" value="1"/>
</dbReference>
<feature type="transmembrane region" description="Helical" evidence="7">
    <location>
        <begin position="282"/>
        <end position="300"/>
    </location>
</feature>
<evidence type="ECO:0000256" key="6">
    <source>
        <dbReference type="ARBA" id="ARBA00023136"/>
    </source>
</evidence>
<sequence>MLSTLADPILPIFAILAIGVFAGWRGLFDVDFARTLNRFVFYIAQPALVFFVVARAPFAAFDYRALGLYLVSEIAVYALGYWVMRRYFGRDRREALLLGMTCAFVNHVFYILPIAERIYGEEAASTIAGIIIVDIALLFCGTVLILDLMKAGTASPTKIAGMMARNPAFLAIIAGLVVYALEPLSPQGLFTFAEFVGNAAPPASLFALGIIMAGADFRRPGGATWSIVGIKTVIHPLLLLTMFAMTEVDADKADIAMLVAAGPCGAMPFVIGLQYGVKTETIARAILISTGITLFTLAWLTA</sequence>
<evidence type="ECO:0000313" key="8">
    <source>
        <dbReference type="EMBL" id="SOH92391.1"/>
    </source>
</evidence>
<feature type="transmembrane region" description="Helical" evidence="7">
    <location>
        <begin position="6"/>
        <end position="27"/>
    </location>
</feature>
<accession>A0A2C9CLL4</accession>
<name>A0A2C9CLL4_9RHOB</name>
<dbReference type="InterPro" id="IPR004776">
    <property type="entry name" value="Mem_transp_PIN-like"/>
</dbReference>
<keyword evidence="4 7" id="KW-0812">Transmembrane</keyword>
<feature type="transmembrane region" description="Helical" evidence="7">
    <location>
        <begin position="66"/>
        <end position="84"/>
    </location>
</feature>
<keyword evidence="2" id="KW-0813">Transport</keyword>
<evidence type="ECO:0000256" key="7">
    <source>
        <dbReference type="SAM" id="Phobius"/>
    </source>
</evidence>
<feature type="transmembrane region" description="Helical" evidence="7">
    <location>
        <begin position="167"/>
        <end position="184"/>
    </location>
</feature>
<comment type="subcellular location">
    <subcellularLocation>
        <location evidence="1">Membrane</location>
        <topology evidence="1">Multi-pass membrane protein</topology>
    </subcellularLocation>
</comment>
<proteinExistence type="predicted"/>
<keyword evidence="6 7" id="KW-0472">Membrane</keyword>